<dbReference type="RefSeq" id="WP_075058469.1">
    <property type="nucleotide sequence ID" value="NZ_CP012357.1"/>
</dbReference>
<dbReference type="InterPro" id="IPR050137">
    <property type="entry name" value="PyrR_bifunctional"/>
</dbReference>
<dbReference type="GO" id="GO:0004845">
    <property type="term" value="F:uracil phosphoribosyltransferase activity"/>
    <property type="evidence" value="ECO:0007669"/>
    <property type="project" value="UniProtKB-UniRule"/>
</dbReference>
<reference evidence="6 7" key="1">
    <citation type="journal article" date="2015" name="Genome Announc.">
        <title>Complete Genome Sequence of Spiroplasma litorale TN-1T (DSM 21781), a Bacterium Isolated from a Green-Eyed Horsefly (Tabanus nigrovittatus).</title>
        <authorList>
            <person name="Lo W.S."/>
            <person name="Lai Y.C."/>
            <person name="Lien Y.W."/>
            <person name="Wang T.H."/>
            <person name="Kuo C.H."/>
        </authorList>
    </citation>
    <scope>NUCLEOTIDE SEQUENCE [LARGE SCALE GENOMIC DNA]</scope>
    <source>
        <strain evidence="6 7">TN-1</strain>
    </source>
</reference>
<protein>
    <recommendedName>
        <fullName evidence="4">Bifunctional protein PyrR</fullName>
    </recommendedName>
    <domain>
        <recommendedName>
            <fullName evidence="4">Pyrimidine operon regulatory protein</fullName>
        </recommendedName>
    </domain>
    <domain>
        <recommendedName>
            <fullName evidence="4">Uracil phosphoribosyltransferase</fullName>
            <shortName evidence="4">UPRTase</shortName>
            <ecNumber evidence="4">2.4.2.9</ecNumber>
        </recommendedName>
    </domain>
</protein>
<dbReference type="Proteomes" id="UP000067476">
    <property type="component" value="Chromosome"/>
</dbReference>
<evidence type="ECO:0000256" key="1">
    <source>
        <dbReference type="ARBA" id="ARBA00005565"/>
    </source>
</evidence>
<comment type="function">
    <text evidence="4">Regulates the transcription of the pyrimidine nucleotide (pyr) operon in response to exogenous pyrimidines.</text>
</comment>
<keyword evidence="3 4" id="KW-0804">Transcription</keyword>
<dbReference type="STRING" id="216942.SLITO_v1c07540"/>
<keyword evidence="7" id="KW-1185">Reference proteome</keyword>
<feature type="domain" description="Phosphoribosyltransferase" evidence="5">
    <location>
        <begin position="8"/>
        <end position="149"/>
    </location>
</feature>
<keyword evidence="4 6" id="KW-0808">Transferase</keyword>
<dbReference type="SUPFAM" id="SSF53271">
    <property type="entry name" value="PRTase-like"/>
    <property type="match status" value="1"/>
</dbReference>
<evidence type="ECO:0000259" key="5">
    <source>
        <dbReference type="Pfam" id="PF00156"/>
    </source>
</evidence>
<dbReference type="InterPro" id="IPR023050">
    <property type="entry name" value="PyrR"/>
</dbReference>
<dbReference type="EC" id="2.4.2.9" evidence="4"/>
<evidence type="ECO:0000256" key="2">
    <source>
        <dbReference type="ARBA" id="ARBA00023015"/>
    </source>
</evidence>
<dbReference type="NCBIfam" id="NF003548">
    <property type="entry name" value="PRK05205.1-4"/>
    <property type="match status" value="1"/>
</dbReference>
<dbReference type="CDD" id="cd06223">
    <property type="entry name" value="PRTases_typeI"/>
    <property type="match status" value="1"/>
</dbReference>
<keyword evidence="2 4" id="KW-0805">Transcription regulation</keyword>
<dbReference type="EMBL" id="CP012357">
    <property type="protein sequence ID" value="AKX34377.1"/>
    <property type="molecule type" value="Genomic_DNA"/>
</dbReference>
<dbReference type="OrthoDB" id="9802227at2"/>
<dbReference type="InterPro" id="IPR029057">
    <property type="entry name" value="PRTase-like"/>
</dbReference>
<dbReference type="PANTHER" id="PTHR11608:SF0">
    <property type="entry name" value="BIFUNCTIONAL PROTEIN PYRR"/>
    <property type="match status" value="1"/>
</dbReference>
<organism evidence="6 7">
    <name type="scientific">Spiroplasma litorale</name>
    <dbReference type="NCBI Taxonomy" id="216942"/>
    <lineage>
        <taxon>Bacteria</taxon>
        <taxon>Bacillati</taxon>
        <taxon>Mycoplasmatota</taxon>
        <taxon>Mollicutes</taxon>
        <taxon>Entomoplasmatales</taxon>
        <taxon>Spiroplasmataceae</taxon>
        <taxon>Spiroplasma</taxon>
    </lineage>
</organism>
<comment type="function">
    <text evidence="4">Also displays a weak uracil phosphoribosyltransferase activity which is not physiologically significant.</text>
</comment>
<dbReference type="NCBIfam" id="NF003549">
    <property type="entry name" value="PRK05205.1-5"/>
    <property type="match status" value="1"/>
</dbReference>
<dbReference type="AlphaFoldDB" id="A0A0K1W2R4"/>
<sequence>MSSKLLIDNNAISRSITRICHEILEKNKGVKNLVLAGIRTRGYFLALRIAKKIEEIEGIKVNVIEIDITDYRDDINKNKSTNFKIEYDLKDKNVILIDDVMFTGRTVRAAIDCILDFYRPCKILLAVLIDRGHRELPIRADFVGKNVPTSLNEKIKVHLNEVDSEDCVLITN</sequence>
<keyword evidence="4 6" id="KW-0328">Glycosyltransferase</keyword>
<proteinExistence type="inferred from homology"/>
<dbReference type="Gene3D" id="3.40.50.2020">
    <property type="match status" value="1"/>
</dbReference>
<gene>
    <name evidence="4 6" type="primary">pyrR</name>
    <name evidence="6" type="ORF">SLITO_v1c07540</name>
</gene>
<evidence type="ECO:0000313" key="6">
    <source>
        <dbReference type="EMBL" id="AKX34377.1"/>
    </source>
</evidence>
<feature type="short sequence motif" description="PRPP-binding" evidence="4">
    <location>
        <begin position="94"/>
        <end position="106"/>
    </location>
</feature>
<evidence type="ECO:0000256" key="3">
    <source>
        <dbReference type="ARBA" id="ARBA00023163"/>
    </source>
</evidence>
<comment type="catalytic activity">
    <reaction evidence="4">
        <text>UMP + diphosphate = 5-phospho-alpha-D-ribose 1-diphosphate + uracil</text>
        <dbReference type="Rhea" id="RHEA:13017"/>
        <dbReference type="ChEBI" id="CHEBI:17568"/>
        <dbReference type="ChEBI" id="CHEBI:33019"/>
        <dbReference type="ChEBI" id="CHEBI:57865"/>
        <dbReference type="ChEBI" id="CHEBI:58017"/>
        <dbReference type="EC" id="2.4.2.9"/>
    </reaction>
</comment>
<name>A0A0K1W2R4_9MOLU</name>
<accession>A0A0K1W2R4</accession>
<dbReference type="GO" id="GO:0006355">
    <property type="term" value="P:regulation of DNA-templated transcription"/>
    <property type="evidence" value="ECO:0007669"/>
    <property type="project" value="UniProtKB-UniRule"/>
</dbReference>
<dbReference type="HAMAP" id="MF_01219">
    <property type="entry name" value="PyrR"/>
    <property type="match status" value="1"/>
</dbReference>
<dbReference type="KEGG" id="sll:SLITO_v1c07540"/>
<comment type="similarity">
    <text evidence="1 4">Belongs to the purine/pyrimidine phosphoribosyltransferase family. PyrR subfamily.</text>
</comment>
<evidence type="ECO:0000256" key="4">
    <source>
        <dbReference type="HAMAP-Rule" id="MF_01219"/>
    </source>
</evidence>
<dbReference type="InterPro" id="IPR000836">
    <property type="entry name" value="PRTase_dom"/>
</dbReference>
<evidence type="ECO:0000313" key="7">
    <source>
        <dbReference type="Proteomes" id="UP000067476"/>
    </source>
</evidence>
<dbReference type="PANTHER" id="PTHR11608">
    <property type="entry name" value="BIFUNCTIONAL PROTEIN PYRR"/>
    <property type="match status" value="1"/>
</dbReference>
<dbReference type="Pfam" id="PF00156">
    <property type="entry name" value="Pribosyltran"/>
    <property type="match status" value="1"/>
</dbReference>
<dbReference type="PATRIC" id="fig|216942.3.peg.767"/>
<dbReference type="FunFam" id="3.40.50.2020:FF:000020">
    <property type="entry name" value="Bifunctional protein PyrR"/>
    <property type="match status" value="1"/>
</dbReference>